<sequence length="317" mass="34631">LSPASLSRLRFLFLRFPPLSLLGGAQEEARGDSPLLFFLSRGAAEGGRAAPLPLLPLFRRTKGRPRGSFTASPPSVFPVSHPNEPRRAHRRGAVNGGVSVRAHSSGYLGRPLTAHGQRRGVAEQTAGAVDGARPAAVLLRRWSTTGDDRRKGATGLLSYSPGVAVDAQDLQCWRQLFGFQQLEQRAFTNSQVFQVDKVCPRKRCQICTSTDNKSVDHVGELFQPKRSLQLVDICEFQLRDASCSPPTIPHKSETQCLVRDLVQQILCGVGDFLQLLQPDANGLICYVHVLYVVEGGSHPGQHPDQPPGFRMHPADHA</sequence>
<dbReference type="AlphaFoldDB" id="A0A843X6N2"/>
<keyword evidence="3" id="KW-1185">Reference proteome</keyword>
<evidence type="ECO:0000256" key="1">
    <source>
        <dbReference type="SAM" id="MobiDB-lite"/>
    </source>
</evidence>
<proteinExistence type="predicted"/>
<evidence type="ECO:0000313" key="2">
    <source>
        <dbReference type="EMBL" id="MQM12660.1"/>
    </source>
</evidence>
<dbReference type="EMBL" id="NMUH01005394">
    <property type="protein sequence ID" value="MQM12660.1"/>
    <property type="molecule type" value="Genomic_DNA"/>
</dbReference>
<protein>
    <submittedName>
        <fullName evidence="2">Uncharacterized protein</fullName>
    </submittedName>
</protein>
<dbReference type="Proteomes" id="UP000652761">
    <property type="component" value="Unassembled WGS sequence"/>
</dbReference>
<feature type="region of interest" description="Disordered" evidence="1">
    <location>
        <begin position="65"/>
        <end position="89"/>
    </location>
</feature>
<comment type="caution">
    <text evidence="2">The sequence shown here is derived from an EMBL/GenBank/DDBJ whole genome shotgun (WGS) entry which is preliminary data.</text>
</comment>
<evidence type="ECO:0000313" key="3">
    <source>
        <dbReference type="Proteomes" id="UP000652761"/>
    </source>
</evidence>
<organism evidence="2 3">
    <name type="scientific">Colocasia esculenta</name>
    <name type="common">Wild taro</name>
    <name type="synonym">Arum esculentum</name>
    <dbReference type="NCBI Taxonomy" id="4460"/>
    <lineage>
        <taxon>Eukaryota</taxon>
        <taxon>Viridiplantae</taxon>
        <taxon>Streptophyta</taxon>
        <taxon>Embryophyta</taxon>
        <taxon>Tracheophyta</taxon>
        <taxon>Spermatophyta</taxon>
        <taxon>Magnoliopsida</taxon>
        <taxon>Liliopsida</taxon>
        <taxon>Araceae</taxon>
        <taxon>Aroideae</taxon>
        <taxon>Colocasieae</taxon>
        <taxon>Colocasia</taxon>
    </lineage>
</organism>
<accession>A0A843X6N2</accession>
<gene>
    <name evidence="2" type="ORF">Taro_045578</name>
</gene>
<reference evidence="2" key="1">
    <citation type="submission" date="2017-07" db="EMBL/GenBank/DDBJ databases">
        <title>Taro Niue Genome Assembly and Annotation.</title>
        <authorList>
            <person name="Atibalentja N."/>
            <person name="Keating K."/>
            <person name="Fields C.J."/>
        </authorList>
    </citation>
    <scope>NUCLEOTIDE SEQUENCE</scope>
    <source>
        <strain evidence="2">Niue_2</strain>
        <tissue evidence="2">Leaf</tissue>
    </source>
</reference>
<name>A0A843X6N2_COLES</name>
<feature type="non-terminal residue" evidence="2">
    <location>
        <position position="317"/>
    </location>
</feature>
<feature type="non-terminal residue" evidence="2">
    <location>
        <position position="1"/>
    </location>
</feature>